<gene>
    <name evidence="2" type="ORF">Athai_11080</name>
</gene>
<dbReference type="InterPro" id="IPR043917">
    <property type="entry name" value="DUF5753"/>
</dbReference>
<accession>A0A7R7DL94</accession>
<feature type="domain" description="DUF5753" evidence="1">
    <location>
        <begin position="4"/>
        <end position="103"/>
    </location>
</feature>
<evidence type="ECO:0000313" key="3">
    <source>
        <dbReference type="Proteomes" id="UP000611640"/>
    </source>
</evidence>
<keyword evidence="3" id="KW-1185">Reference proteome</keyword>
<evidence type="ECO:0000313" key="2">
    <source>
        <dbReference type="EMBL" id="BCJ33605.1"/>
    </source>
</evidence>
<dbReference type="KEGG" id="atl:Athai_11080"/>
<dbReference type="AlphaFoldDB" id="A0A7R7DL94"/>
<proteinExistence type="predicted"/>
<sequence length="152" mass="16691">MRTKKSVRYEIVLDELVLRRRTAPDDVLETQPRWLVMAAQVPNVEIRVLPIEADLGYHHSPVLRSLTSYSYPAAPSITVIETETTEAPSTGEDQLDRYSHAAAAGPTAWRPAARARWSASVIPRTARRPCCGVSPAAWTAFGPVVTGTPDAR</sequence>
<evidence type="ECO:0000259" key="1">
    <source>
        <dbReference type="Pfam" id="PF19054"/>
    </source>
</evidence>
<name>A0A7R7DL94_9ACTN</name>
<dbReference type="Proteomes" id="UP000611640">
    <property type="component" value="Chromosome"/>
</dbReference>
<organism evidence="2 3">
    <name type="scientific">Actinocatenispora thailandica</name>
    <dbReference type="NCBI Taxonomy" id="227318"/>
    <lineage>
        <taxon>Bacteria</taxon>
        <taxon>Bacillati</taxon>
        <taxon>Actinomycetota</taxon>
        <taxon>Actinomycetes</taxon>
        <taxon>Micromonosporales</taxon>
        <taxon>Micromonosporaceae</taxon>
        <taxon>Actinocatenispora</taxon>
    </lineage>
</organism>
<dbReference type="Pfam" id="PF19054">
    <property type="entry name" value="DUF5753"/>
    <property type="match status" value="1"/>
</dbReference>
<protein>
    <recommendedName>
        <fullName evidence="1">DUF5753 domain-containing protein</fullName>
    </recommendedName>
</protein>
<reference evidence="2 3" key="1">
    <citation type="submission" date="2020-08" db="EMBL/GenBank/DDBJ databases">
        <title>Whole genome shotgun sequence of Actinocatenispora thailandica NBRC 105041.</title>
        <authorList>
            <person name="Komaki H."/>
            <person name="Tamura T."/>
        </authorList>
    </citation>
    <scope>NUCLEOTIDE SEQUENCE [LARGE SCALE GENOMIC DNA]</scope>
    <source>
        <strain evidence="2 3">NBRC 105041</strain>
    </source>
</reference>
<dbReference type="EMBL" id="AP023355">
    <property type="protein sequence ID" value="BCJ33605.1"/>
    <property type="molecule type" value="Genomic_DNA"/>
</dbReference>